<evidence type="ECO:0000313" key="4">
    <source>
        <dbReference type="Proteomes" id="UP000199503"/>
    </source>
</evidence>
<gene>
    <name evidence="3" type="ORF">SAMN04488000_121129</name>
</gene>
<dbReference type="STRING" id="65499.SAMN04488000_121129"/>
<dbReference type="OrthoDB" id="3627087at2"/>
<name>A0A1H9WBJ9_9PSEU</name>
<organism evidence="3 4">
    <name type="scientific">Lentzea albida</name>
    <dbReference type="NCBI Taxonomy" id="65499"/>
    <lineage>
        <taxon>Bacteria</taxon>
        <taxon>Bacillati</taxon>
        <taxon>Actinomycetota</taxon>
        <taxon>Actinomycetes</taxon>
        <taxon>Pseudonocardiales</taxon>
        <taxon>Pseudonocardiaceae</taxon>
        <taxon>Lentzea</taxon>
    </lineage>
</organism>
<keyword evidence="1" id="KW-1133">Transmembrane helix</keyword>
<feature type="transmembrane region" description="Helical" evidence="1">
    <location>
        <begin position="15"/>
        <end position="36"/>
    </location>
</feature>
<evidence type="ECO:0000259" key="2">
    <source>
        <dbReference type="Pfam" id="PF04892"/>
    </source>
</evidence>
<dbReference type="InterPro" id="IPR006976">
    <property type="entry name" value="VanZ-like"/>
</dbReference>
<dbReference type="RefSeq" id="WP_089924822.1">
    <property type="nucleotide sequence ID" value="NZ_FOFV01000021.1"/>
</dbReference>
<dbReference type="EMBL" id="FOFV01000021">
    <property type="protein sequence ID" value="SES31037.1"/>
    <property type="molecule type" value="Genomic_DNA"/>
</dbReference>
<dbReference type="InterPro" id="IPR053150">
    <property type="entry name" value="Teicoplanin_resist-assoc"/>
</dbReference>
<dbReference type="Pfam" id="PF04892">
    <property type="entry name" value="VanZ"/>
    <property type="match status" value="1"/>
</dbReference>
<dbReference type="PANTHER" id="PTHR36834:SF1">
    <property type="entry name" value="INTEGRAL MEMBRANE PROTEIN"/>
    <property type="match status" value="1"/>
</dbReference>
<accession>A0A1H9WBJ9</accession>
<evidence type="ECO:0000313" key="3">
    <source>
        <dbReference type="EMBL" id="SES31037.1"/>
    </source>
</evidence>
<reference evidence="4" key="1">
    <citation type="submission" date="2016-10" db="EMBL/GenBank/DDBJ databases">
        <authorList>
            <person name="Varghese N."/>
            <person name="Submissions S."/>
        </authorList>
    </citation>
    <scope>NUCLEOTIDE SEQUENCE [LARGE SCALE GENOMIC DNA]</scope>
    <source>
        <strain evidence="4">DSM 44437</strain>
    </source>
</reference>
<feature type="transmembrane region" description="Helical" evidence="1">
    <location>
        <begin position="48"/>
        <end position="67"/>
    </location>
</feature>
<protein>
    <submittedName>
        <fullName evidence="3">Glycopeptide antibiotics resistance protein</fullName>
    </submittedName>
</protein>
<dbReference type="PANTHER" id="PTHR36834">
    <property type="entry name" value="MEMBRANE PROTEIN-RELATED"/>
    <property type="match status" value="1"/>
</dbReference>
<dbReference type="Proteomes" id="UP000199503">
    <property type="component" value="Unassembled WGS sequence"/>
</dbReference>
<keyword evidence="1" id="KW-0472">Membrane</keyword>
<evidence type="ECO:0000256" key="1">
    <source>
        <dbReference type="SAM" id="Phobius"/>
    </source>
</evidence>
<keyword evidence="4" id="KW-1185">Reference proteome</keyword>
<proteinExistence type="predicted"/>
<sequence>MLNTWQEWVGTETGVVIGGVLGIPVALLVVLLLGLHRKLGQRPGPWRTALVDVGLVYGTLPWVWLLLLPGSSSELSLVPFADIADLLAQRDLGQIVGNLLVFAALGFFGPLRFAALRSVWRVLLVAGACSVLIEVAQFTALHRVSSVDDVLLNAAGAALASLLSWRWWRVKPVVAPERRLVTA</sequence>
<keyword evidence="1" id="KW-0812">Transmembrane</keyword>
<dbReference type="AlphaFoldDB" id="A0A1H9WBJ9"/>
<feature type="transmembrane region" description="Helical" evidence="1">
    <location>
        <begin position="122"/>
        <end position="144"/>
    </location>
</feature>
<feature type="transmembrane region" description="Helical" evidence="1">
    <location>
        <begin position="95"/>
        <end position="115"/>
    </location>
</feature>
<feature type="domain" description="VanZ-like" evidence="2">
    <location>
        <begin position="66"/>
        <end position="165"/>
    </location>
</feature>
<feature type="transmembrane region" description="Helical" evidence="1">
    <location>
        <begin position="150"/>
        <end position="168"/>
    </location>
</feature>